<keyword evidence="8" id="KW-0902">Two-component regulatory system</keyword>
<dbReference type="Proteomes" id="UP000254925">
    <property type="component" value="Unassembled WGS sequence"/>
</dbReference>
<evidence type="ECO:0000256" key="7">
    <source>
        <dbReference type="ARBA" id="ARBA00022840"/>
    </source>
</evidence>
<evidence type="ECO:0000313" key="12">
    <source>
        <dbReference type="Proteomes" id="UP000254925"/>
    </source>
</evidence>
<dbReference type="InterPro" id="IPR003594">
    <property type="entry name" value="HATPase_dom"/>
</dbReference>
<dbReference type="SMART" id="SM00387">
    <property type="entry name" value="HATPase_c"/>
    <property type="match status" value="1"/>
</dbReference>
<dbReference type="Pfam" id="PF02518">
    <property type="entry name" value="HATPase_c"/>
    <property type="match status" value="1"/>
</dbReference>
<evidence type="ECO:0000256" key="4">
    <source>
        <dbReference type="ARBA" id="ARBA00022679"/>
    </source>
</evidence>
<dbReference type="InterPro" id="IPR050482">
    <property type="entry name" value="Sensor_HK_TwoCompSys"/>
</dbReference>
<evidence type="ECO:0000256" key="3">
    <source>
        <dbReference type="ARBA" id="ARBA00022553"/>
    </source>
</evidence>
<evidence type="ECO:0000256" key="2">
    <source>
        <dbReference type="ARBA" id="ARBA00012438"/>
    </source>
</evidence>
<reference evidence="11 12" key="1">
    <citation type="submission" date="2018-07" db="EMBL/GenBank/DDBJ databases">
        <title>Genomic Encyclopedia of Type Strains, Phase IV (KMG-IV): sequencing the most valuable type-strain genomes for metagenomic binning, comparative biology and taxonomic classification.</title>
        <authorList>
            <person name="Goeker M."/>
        </authorList>
    </citation>
    <scope>NUCLEOTIDE SEQUENCE [LARGE SCALE GENOMIC DNA]</scope>
    <source>
        <strain evidence="11 12">DSM 14364</strain>
    </source>
</reference>
<dbReference type="GO" id="GO:0046983">
    <property type="term" value="F:protein dimerization activity"/>
    <property type="evidence" value="ECO:0007669"/>
    <property type="project" value="InterPro"/>
</dbReference>
<dbReference type="InterPro" id="IPR036890">
    <property type="entry name" value="HATPase_C_sf"/>
</dbReference>
<dbReference type="InterPro" id="IPR011712">
    <property type="entry name" value="Sig_transdc_His_kin_sub3_dim/P"/>
</dbReference>
<evidence type="ECO:0000256" key="6">
    <source>
        <dbReference type="ARBA" id="ARBA00022777"/>
    </source>
</evidence>
<dbReference type="RefSeq" id="WP_147282454.1">
    <property type="nucleotide sequence ID" value="NZ_QQBB01000009.1"/>
</dbReference>
<keyword evidence="9" id="KW-0472">Membrane</keyword>
<keyword evidence="5" id="KW-0547">Nucleotide-binding</keyword>
<keyword evidence="9" id="KW-0812">Transmembrane</keyword>
<name>A0A370HKU2_9HYPH</name>
<sequence length="473" mass="52142">MYASYGMKLGDVRRPSSRLRGSLAQQFLLVAFGVMLAGMLAMGILVSKTIERGVAEVNAASAALFINNFVAPHLQELASGDKLSEQSIRNLRQALARPAVMDHVTSIRIWKRDGLIVYSSEPELIGRTFPLNPNPRRAWLGTVAVEFDDLFHEEDARDRATGLPLLEVFAPIRDTDQGNVIAVVEFHERAEALKAELAESQWRIWISTAIITLAMMAVLFSIVARGSRTIDEQRAALTKRVAQLSELLQQNRLLRTRVERAARNATEDNERVIRRLGYDLHDGIAQLIGLALLRLDRVQGTEKDRDNLKKIHKALSDAINDIRNVCRGLLLPEVQEFSLRDALTFMIRHHERRTSTAVTCTFGDLPEESPQYVKIALCRFVQEGLNNSFKHAGGAGQQVIAHWDGRTVLIEVADQGPGMSTADGKTGEGRLGLAGLCDRLESIGGELFLDTAPGSGTRIRASLPLTLGASDGE</sequence>
<protein>
    <recommendedName>
        <fullName evidence="2">histidine kinase</fullName>
        <ecNumber evidence="2">2.7.13.3</ecNumber>
    </recommendedName>
</protein>
<keyword evidence="4" id="KW-0808">Transferase</keyword>
<keyword evidence="3" id="KW-0597">Phosphoprotein</keyword>
<evidence type="ECO:0000256" key="9">
    <source>
        <dbReference type="SAM" id="Phobius"/>
    </source>
</evidence>
<keyword evidence="12" id="KW-1185">Reference proteome</keyword>
<dbReference type="EC" id="2.7.13.3" evidence="2"/>
<keyword evidence="7" id="KW-0067">ATP-binding</keyword>
<accession>A0A370HKU2</accession>
<evidence type="ECO:0000256" key="8">
    <source>
        <dbReference type="ARBA" id="ARBA00023012"/>
    </source>
</evidence>
<keyword evidence="6 11" id="KW-0418">Kinase</keyword>
<dbReference type="SUPFAM" id="SSF55874">
    <property type="entry name" value="ATPase domain of HSP90 chaperone/DNA topoisomerase II/histidine kinase"/>
    <property type="match status" value="1"/>
</dbReference>
<feature type="transmembrane region" description="Helical" evidence="9">
    <location>
        <begin position="204"/>
        <end position="224"/>
    </location>
</feature>
<gene>
    <name evidence="11" type="ORF">DES45_1092</name>
</gene>
<evidence type="ECO:0000256" key="5">
    <source>
        <dbReference type="ARBA" id="ARBA00022741"/>
    </source>
</evidence>
<comment type="caution">
    <text evidence="11">The sequence shown here is derived from an EMBL/GenBank/DDBJ whole genome shotgun (WGS) entry which is preliminary data.</text>
</comment>
<evidence type="ECO:0000313" key="11">
    <source>
        <dbReference type="EMBL" id="RDI56318.1"/>
    </source>
</evidence>
<dbReference type="Gene3D" id="3.30.565.10">
    <property type="entry name" value="Histidine kinase-like ATPase, C-terminal domain"/>
    <property type="match status" value="1"/>
</dbReference>
<dbReference type="GO" id="GO:0016020">
    <property type="term" value="C:membrane"/>
    <property type="evidence" value="ECO:0007669"/>
    <property type="project" value="InterPro"/>
</dbReference>
<dbReference type="CDD" id="cd16917">
    <property type="entry name" value="HATPase_UhpB-NarQ-NarX-like"/>
    <property type="match status" value="1"/>
</dbReference>
<dbReference type="AlphaFoldDB" id="A0A370HKU2"/>
<dbReference type="PANTHER" id="PTHR24421:SF10">
    <property type="entry name" value="NITRATE_NITRITE SENSOR PROTEIN NARQ"/>
    <property type="match status" value="1"/>
</dbReference>
<feature type="transmembrane region" description="Helical" evidence="9">
    <location>
        <begin position="23"/>
        <end position="46"/>
    </location>
</feature>
<dbReference type="PANTHER" id="PTHR24421">
    <property type="entry name" value="NITRATE/NITRITE SENSOR PROTEIN NARX-RELATED"/>
    <property type="match status" value="1"/>
</dbReference>
<proteinExistence type="predicted"/>
<keyword evidence="9" id="KW-1133">Transmembrane helix</keyword>
<comment type="catalytic activity">
    <reaction evidence="1">
        <text>ATP + protein L-histidine = ADP + protein N-phospho-L-histidine.</text>
        <dbReference type="EC" id="2.7.13.3"/>
    </reaction>
</comment>
<feature type="domain" description="Histidine kinase/HSP90-like ATPase" evidence="10">
    <location>
        <begin position="372"/>
        <end position="467"/>
    </location>
</feature>
<dbReference type="Pfam" id="PF07730">
    <property type="entry name" value="HisKA_3"/>
    <property type="match status" value="1"/>
</dbReference>
<evidence type="ECO:0000256" key="1">
    <source>
        <dbReference type="ARBA" id="ARBA00000085"/>
    </source>
</evidence>
<organism evidence="11 12">
    <name type="scientific">Microvirga subterranea</name>
    <dbReference type="NCBI Taxonomy" id="186651"/>
    <lineage>
        <taxon>Bacteria</taxon>
        <taxon>Pseudomonadati</taxon>
        <taxon>Pseudomonadota</taxon>
        <taxon>Alphaproteobacteria</taxon>
        <taxon>Hyphomicrobiales</taxon>
        <taxon>Methylobacteriaceae</taxon>
        <taxon>Microvirga</taxon>
    </lineage>
</organism>
<evidence type="ECO:0000259" key="10">
    <source>
        <dbReference type="SMART" id="SM00387"/>
    </source>
</evidence>
<dbReference type="GO" id="GO:0000155">
    <property type="term" value="F:phosphorelay sensor kinase activity"/>
    <property type="evidence" value="ECO:0007669"/>
    <property type="project" value="InterPro"/>
</dbReference>
<dbReference type="OrthoDB" id="9778496at2"/>
<dbReference type="GO" id="GO:0005524">
    <property type="term" value="F:ATP binding"/>
    <property type="evidence" value="ECO:0007669"/>
    <property type="project" value="UniProtKB-KW"/>
</dbReference>
<dbReference type="EMBL" id="QQBB01000009">
    <property type="protein sequence ID" value="RDI56318.1"/>
    <property type="molecule type" value="Genomic_DNA"/>
</dbReference>